<dbReference type="InterPro" id="IPR008427">
    <property type="entry name" value="Extracellular_membr_CFEM_dom"/>
</dbReference>
<keyword evidence="11" id="KW-1133">Transmembrane helix</keyword>
<feature type="region of interest" description="Disordered" evidence="10">
    <location>
        <begin position="57"/>
        <end position="85"/>
    </location>
</feature>
<comment type="caution">
    <text evidence="9">Lacks conserved residue(s) required for the propagation of feature annotation.</text>
</comment>
<evidence type="ECO:0000313" key="14">
    <source>
        <dbReference type="Proteomes" id="UP000233524"/>
    </source>
</evidence>
<dbReference type="GO" id="GO:0046872">
    <property type="term" value="F:metal ion binding"/>
    <property type="evidence" value="ECO:0007669"/>
    <property type="project" value="UniProtKB-UniRule"/>
</dbReference>
<evidence type="ECO:0000259" key="12">
    <source>
        <dbReference type="PROSITE" id="PS52012"/>
    </source>
</evidence>
<feature type="compositionally biased region" description="Low complexity" evidence="10">
    <location>
        <begin position="181"/>
        <end position="191"/>
    </location>
</feature>
<dbReference type="GO" id="GO:0005576">
    <property type="term" value="C:extracellular region"/>
    <property type="evidence" value="ECO:0007669"/>
    <property type="project" value="UniProtKB-SubCell"/>
</dbReference>
<accession>A0A2N3N190</accession>
<keyword evidence="4" id="KW-0964">Secreted</keyword>
<evidence type="ECO:0000256" key="11">
    <source>
        <dbReference type="SAM" id="Phobius"/>
    </source>
</evidence>
<dbReference type="PROSITE" id="PS52012">
    <property type="entry name" value="CFEM"/>
    <property type="match status" value="1"/>
</dbReference>
<keyword evidence="9" id="KW-0349">Heme</keyword>
<keyword evidence="5" id="KW-0336">GPI-anchor</keyword>
<evidence type="ECO:0000256" key="8">
    <source>
        <dbReference type="ARBA" id="ARBA00023288"/>
    </source>
</evidence>
<feature type="binding site" description="axial binding residue" evidence="9">
    <location>
        <position position="29"/>
    </location>
    <ligand>
        <name>heme</name>
        <dbReference type="ChEBI" id="CHEBI:30413"/>
    </ligand>
    <ligandPart>
        <name>Fe</name>
        <dbReference type="ChEBI" id="CHEBI:18248"/>
    </ligandPart>
</feature>
<keyword evidence="11" id="KW-0812">Transmembrane</keyword>
<name>A0A2N3N190_9PEZI</name>
<keyword evidence="9" id="KW-0408">Iron</keyword>
<dbReference type="Pfam" id="PF05730">
    <property type="entry name" value="CFEM"/>
    <property type="match status" value="1"/>
</dbReference>
<dbReference type="Proteomes" id="UP000233524">
    <property type="component" value="Unassembled WGS sequence"/>
</dbReference>
<reference evidence="13 14" key="1">
    <citation type="journal article" date="2017" name="G3 (Bethesda)">
        <title>First Draft Genome Sequence of the Pathogenic Fungus Lomentospora prolificans (Formerly Scedosporium prolificans).</title>
        <authorList>
            <person name="Luo R."/>
            <person name="Zimin A."/>
            <person name="Workman R."/>
            <person name="Fan Y."/>
            <person name="Pertea G."/>
            <person name="Grossman N."/>
            <person name="Wear M.P."/>
            <person name="Jia B."/>
            <person name="Miller H."/>
            <person name="Casadevall A."/>
            <person name="Timp W."/>
            <person name="Zhang S.X."/>
            <person name="Salzberg S.L."/>
        </authorList>
    </citation>
    <scope>NUCLEOTIDE SEQUENCE [LARGE SCALE GENOMIC DNA]</scope>
    <source>
        <strain evidence="13 14">JHH-5317</strain>
    </source>
</reference>
<feature type="disulfide bond" evidence="9">
    <location>
        <begin position="25"/>
        <end position="32"/>
    </location>
</feature>
<keyword evidence="9" id="KW-0479">Metal-binding</keyword>
<feature type="region of interest" description="Disordered" evidence="10">
    <location>
        <begin position="180"/>
        <end position="276"/>
    </location>
</feature>
<evidence type="ECO:0000313" key="13">
    <source>
        <dbReference type="EMBL" id="PKS06193.1"/>
    </source>
</evidence>
<evidence type="ECO:0000256" key="7">
    <source>
        <dbReference type="ARBA" id="ARBA00023157"/>
    </source>
</evidence>
<keyword evidence="14" id="KW-1185">Reference proteome</keyword>
<gene>
    <name evidence="13" type="ORF">jhhlp_007510</name>
</gene>
<keyword evidence="5" id="KW-0325">Glycoprotein</keyword>
<evidence type="ECO:0000256" key="2">
    <source>
        <dbReference type="ARBA" id="ARBA00004613"/>
    </source>
</evidence>
<dbReference type="GO" id="GO:0098552">
    <property type="term" value="C:side of membrane"/>
    <property type="evidence" value="ECO:0007669"/>
    <property type="project" value="UniProtKB-KW"/>
</dbReference>
<dbReference type="EMBL" id="NLAX01001036">
    <property type="protein sequence ID" value="PKS06193.1"/>
    <property type="molecule type" value="Genomic_DNA"/>
</dbReference>
<protein>
    <recommendedName>
        <fullName evidence="12">CFEM domain-containing protein</fullName>
    </recommendedName>
</protein>
<dbReference type="VEuPathDB" id="FungiDB:jhhlp_007510"/>
<keyword evidence="8" id="KW-0449">Lipoprotein</keyword>
<keyword evidence="11" id="KW-0472">Membrane</keyword>
<feature type="compositionally biased region" description="Low complexity" evidence="10">
    <location>
        <begin position="57"/>
        <end position="84"/>
    </location>
</feature>
<evidence type="ECO:0000256" key="4">
    <source>
        <dbReference type="ARBA" id="ARBA00022525"/>
    </source>
</evidence>
<comment type="subcellular location">
    <subcellularLocation>
        <location evidence="1">Membrane</location>
        <topology evidence="1">Lipid-anchor</topology>
        <topology evidence="1">GPI-anchor</topology>
    </subcellularLocation>
    <subcellularLocation>
        <location evidence="2">Secreted</location>
    </subcellularLocation>
</comment>
<evidence type="ECO:0000256" key="10">
    <source>
        <dbReference type="SAM" id="MobiDB-lite"/>
    </source>
</evidence>
<dbReference type="InParanoid" id="A0A2N3N190"/>
<organism evidence="13 14">
    <name type="scientific">Lomentospora prolificans</name>
    <dbReference type="NCBI Taxonomy" id="41688"/>
    <lineage>
        <taxon>Eukaryota</taxon>
        <taxon>Fungi</taxon>
        <taxon>Dikarya</taxon>
        <taxon>Ascomycota</taxon>
        <taxon>Pezizomycotina</taxon>
        <taxon>Sordariomycetes</taxon>
        <taxon>Hypocreomycetidae</taxon>
        <taxon>Microascales</taxon>
        <taxon>Microascaceae</taxon>
        <taxon>Lomentospora</taxon>
    </lineage>
</organism>
<keyword evidence="7 9" id="KW-1015">Disulfide bond</keyword>
<evidence type="ECO:0000256" key="3">
    <source>
        <dbReference type="ARBA" id="ARBA00010031"/>
    </source>
</evidence>
<dbReference type="AlphaFoldDB" id="A0A2N3N190"/>
<evidence type="ECO:0000256" key="1">
    <source>
        <dbReference type="ARBA" id="ARBA00004589"/>
    </source>
</evidence>
<sequence length="316" mass="32959">MASVSSSVSDCVVDCFTASLRNLGCDAADTTCACTDETIRKLGSDGDLVDCLESSCSDSEFDDSGTPTSTNDTNESSSDAPSGGLSAGAKGGIAAGVVVGVLLVVGLAIFFWHRQRSKKPFEARRAGSPPGPVERAELDGIPRSELEAKPPTGLDSVYPAELSGEDIGKALPAMTPLVEAPSTPTITTSPTEQSKPVELDSTFPPVTDRSSEANAKITAVETVDNGDQTDDGNTAKETNSAVGQASPTIEAAAVAHQASPQSGPSSAELEQLLRSHEELEARRKTLEELSKVQEQQAALQERIQQLTSVSTDKEHQ</sequence>
<feature type="compositionally biased region" description="Polar residues" evidence="10">
    <location>
        <begin position="231"/>
        <end position="247"/>
    </location>
</feature>
<evidence type="ECO:0000256" key="6">
    <source>
        <dbReference type="ARBA" id="ARBA00022729"/>
    </source>
</evidence>
<evidence type="ECO:0000256" key="9">
    <source>
        <dbReference type="PROSITE-ProRule" id="PRU01356"/>
    </source>
</evidence>
<proteinExistence type="inferred from homology"/>
<comment type="caution">
    <text evidence="13">The sequence shown here is derived from an EMBL/GenBank/DDBJ whole genome shotgun (WGS) entry which is preliminary data.</text>
</comment>
<keyword evidence="6" id="KW-0732">Signal</keyword>
<feature type="transmembrane region" description="Helical" evidence="11">
    <location>
        <begin position="91"/>
        <end position="112"/>
    </location>
</feature>
<evidence type="ECO:0000256" key="5">
    <source>
        <dbReference type="ARBA" id="ARBA00022622"/>
    </source>
</evidence>
<comment type="similarity">
    <text evidence="3">Belongs to the RBT5 family.</text>
</comment>
<feature type="domain" description="CFEM" evidence="12">
    <location>
        <begin position="1"/>
        <end position="100"/>
    </location>
</feature>